<evidence type="ECO:0000313" key="2">
    <source>
        <dbReference type="EMBL" id="OIT05813.1"/>
    </source>
</evidence>
<comment type="caution">
    <text evidence="2">The sequence shown here is derived from an EMBL/GenBank/DDBJ whole genome shotgun (WGS) entry which is preliminary data.</text>
</comment>
<feature type="region of interest" description="Disordered" evidence="1">
    <location>
        <begin position="18"/>
        <end position="57"/>
    </location>
</feature>
<evidence type="ECO:0000256" key="1">
    <source>
        <dbReference type="SAM" id="MobiDB-lite"/>
    </source>
</evidence>
<protein>
    <submittedName>
        <fullName evidence="2">Uncharacterized protein</fullName>
    </submittedName>
</protein>
<reference evidence="2" key="1">
    <citation type="submission" date="2016-11" db="EMBL/GenBank/DDBJ databases">
        <title>The genome of Nicotiana attenuata.</title>
        <authorList>
            <person name="Xu S."/>
            <person name="Brockmoeller T."/>
            <person name="Gaquerel E."/>
            <person name="Navarro A."/>
            <person name="Kuhl H."/>
            <person name="Gase K."/>
            <person name="Ling Z."/>
            <person name="Zhou W."/>
            <person name="Kreitzer C."/>
            <person name="Stanke M."/>
            <person name="Tang H."/>
            <person name="Lyons E."/>
            <person name="Pandey P."/>
            <person name="Pandey S.P."/>
            <person name="Timmermann B."/>
            <person name="Baldwin I.T."/>
        </authorList>
    </citation>
    <scope>NUCLEOTIDE SEQUENCE [LARGE SCALE GENOMIC DNA]</scope>
    <source>
        <strain evidence="2">UT</strain>
    </source>
</reference>
<sequence length="172" mass="18774">MFEIREKINWKGGRLWEDQIEETSKDGEIPDGMQAERDSDVDVGEEDKSVNEDANIHVEEDEDMVNNAENSSKLIGVNKEVRDKSVEIHAESAIPKEAGKPSISSVNPKEININMGDPGGTGNEAPNPNKTTVDNREIAKSRTKNLAKDQTAMVKGNSVQLDSMVEGLAAAI</sequence>
<organism evidence="2 3">
    <name type="scientific">Nicotiana attenuata</name>
    <name type="common">Coyote tobacco</name>
    <dbReference type="NCBI Taxonomy" id="49451"/>
    <lineage>
        <taxon>Eukaryota</taxon>
        <taxon>Viridiplantae</taxon>
        <taxon>Streptophyta</taxon>
        <taxon>Embryophyta</taxon>
        <taxon>Tracheophyta</taxon>
        <taxon>Spermatophyta</taxon>
        <taxon>Magnoliopsida</taxon>
        <taxon>eudicotyledons</taxon>
        <taxon>Gunneridae</taxon>
        <taxon>Pentapetalae</taxon>
        <taxon>asterids</taxon>
        <taxon>lamiids</taxon>
        <taxon>Solanales</taxon>
        <taxon>Solanaceae</taxon>
        <taxon>Nicotianoideae</taxon>
        <taxon>Nicotianeae</taxon>
        <taxon>Nicotiana</taxon>
    </lineage>
</organism>
<evidence type="ECO:0000313" key="3">
    <source>
        <dbReference type="Proteomes" id="UP000187609"/>
    </source>
</evidence>
<dbReference type="Proteomes" id="UP000187609">
    <property type="component" value="Unassembled WGS sequence"/>
</dbReference>
<accession>A0A1J6IL00</accession>
<gene>
    <name evidence="2" type="ORF">A4A49_18120</name>
</gene>
<name>A0A1J6IL00_NICAT</name>
<proteinExistence type="predicted"/>
<dbReference type="EMBL" id="MJEQ01037184">
    <property type="protein sequence ID" value="OIT05813.1"/>
    <property type="molecule type" value="Genomic_DNA"/>
</dbReference>
<dbReference type="Gramene" id="OIT05813">
    <property type="protein sequence ID" value="OIT05813"/>
    <property type="gene ID" value="A4A49_18120"/>
</dbReference>
<dbReference type="AlphaFoldDB" id="A0A1J6IL00"/>
<keyword evidence="3" id="KW-1185">Reference proteome</keyword>
<feature type="region of interest" description="Disordered" evidence="1">
    <location>
        <begin position="92"/>
        <end position="137"/>
    </location>
</feature>